<feature type="region of interest" description="Disordered" evidence="1">
    <location>
        <begin position="716"/>
        <end position="746"/>
    </location>
</feature>
<sequence>MSIDYITLKKAIAKGDNTQAADIIYELCLQHEHNFMKSILLNDILPEPLQRDFEKKFNQLKTFISAGELVRQKLDEEGRDDITFTIEYMAYVKAITDIFLHNKSNTKELEDTELFNLPIPTIINMLCVFLENQQRLSTINQMGQLKGKKYVDLFARNVADLDSGNGFISHESNLEAGIETVNVLLSYLFFKGKKVLEQDIEYSKDVSPYEVPSIEKMSLLALHRTMLEHLWELVKYRGWKYSVKKDMNQNEVMYFEPLDEEYLKLEAAAMQRYAYKEQLDFIEKEGMLNSVVKKMGPLENHLAALIDLSDPKWILRLDSKMLKEFADLYDENNRVAINSLEFISSDFWFKNTLGVNKNISFENYFSFISYLQVLGAVYSEKSHKNFDDFNRDGYKYLAPRIEKHLIALRFSVLFNVDQEIAIELIDMLTFQPKTNKDDFSDLFSQPLVYMGKSDVILIPALIKQLNLPRMIEQQFGVWGISDAYKGKVFESYINMALSFNPNLQVNPGGLKIDAFDGRPAEFDFFATFGEEILLIELKCLRRPYSPKEIFQREHEVFYGVEQVNRRAEVLQRDWDKIRKAATIDLPIHPPNPAKVIKVVCLNIFNFTAKVKDDVIITDASALTKYFVNPIVEKFEVGKQTKKVDEFSLWNREYPTPQEFKQYLQKPIAIRDIYDSLELTPRLLMLIEDKNQRIGFHDFSLTRNPFDLMNLKNKAIGRDNGRQKLVHQKRKKKMRRQKQSRKNNRGK</sequence>
<organism evidence="2 3">
    <name type="scientific">Brevibacillus brevis</name>
    <name type="common">Bacillus brevis</name>
    <dbReference type="NCBI Taxonomy" id="1393"/>
    <lineage>
        <taxon>Bacteria</taxon>
        <taxon>Bacillati</taxon>
        <taxon>Bacillota</taxon>
        <taxon>Bacilli</taxon>
        <taxon>Bacillales</taxon>
        <taxon>Paenibacillaceae</taxon>
        <taxon>Brevibacillus</taxon>
    </lineage>
</organism>
<proteinExistence type="predicted"/>
<name>A0A517ICM0_BREBE</name>
<evidence type="ECO:0000313" key="3">
    <source>
        <dbReference type="Proteomes" id="UP000317713"/>
    </source>
</evidence>
<feature type="compositionally biased region" description="Basic residues" evidence="1">
    <location>
        <begin position="723"/>
        <end position="746"/>
    </location>
</feature>
<evidence type="ECO:0000256" key="1">
    <source>
        <dbReference type="SAM" id="MobiDB-lite"/>
    </source>
</evidence>
<dbReference type="Proteomes" id="UP000317713">
    <property type="component" value="Chromosome"/>
</dbReference>
<dbReference type="AlphaFoldDB" id="A0A517ICM0"/>
<dbReference type="RefSeq" id="WP_144618172.1">
    <property type="nucleotide sequence ID" value="NZ_CP042161.1"/>
</dbReference>
<evidence type="ECO:0000313" key="2">
    <source>
        <dbReference type="EMBL" id="QDS36630.1"/>
    </source>
</evidence>
<evidence type="ECO:0008006" key="4">
    <source>
        <dbReference type="Google" id="ProtNLM"/>
    </source>
</evidence>
<accession>A0A517ICM0</accession>
<dbReference type="EMBL" id="CP042161">
    <property type="protein sequence ID" value="QDS36630.1"/>
    <property type="molecule type" value="Genomic_DNA"/>
</dbReference>
<gene>
    <name evidence="2" type="ORF">FPS98_23015</name>
</gene>
<reference evidence="2 3" key="1">
    <citation type="submission" date="2019-07" db="EMBL/GenBank/DDBJ databases">
        <title>Characterization of Brevibacillus brevis HK544, as a potential biocontrol agent.</title>
        <authorList>
            <person name="Kim H."/>
        </authorList>
    </citation>
    <scope>NUCLEOTIDE SEQUENCE [LARGE SCALE GENOMIC DNA]</scope>
    <source>
        <strain evidence="2 3">HK544</strain>
    </source>
</reference>
<protein>
    <recommendedName>
        <fullName evidence="4">NERD domain-containing protein</fullName>
    </recommendedName>
</protein>